<dbReference type="GeneID" id="101850283"/>
<dbReference type="InterPro" id="IPR041228">
    <property type="entry name" value="Dynein_C"/>
</dbReference>
<dbReference type="InterPro" id="IPR042219">
    <property type="entry name" value="AAA_lid_11_sf"/>
</dbReference>
<feature type="domain" description="Dynein heavy chain AAA lid" evidence="1">
    <location>
        <begin position="13"/>
        <end position="112"/>
    </location>
</feature>
<dbReference type="Gene3D" id="3.10.490.20">
    <property type="match status" value="1"/>
</dbReference>
<evidence type="ECO:0000313" key="3">
    <source>
        <dbReference type="Proteomes" id="UP000694888"/>
    </source>
</evidence>
<proteinExistence type="predicted"/>
<name>A0ABM0K4V8_APLCA</name>
<evidence type="ECO:0000259" key="1">
    <source>
        <dbReference type="Pfam" id="PF18198"/>
    </source>
</evidence>
<keyword evidence="3" id="KW-1185">Reference proteome</keyword>
<dbReference type="Pfam" id="PF18199">
    <property type="entry name" value="Dynein_C"/>
    <property type="match status" value="1"/>
</dbReference>
<dbReference type="InterPro" id="IPR026983">
    <property type="entry name" value="DHC"/>
</dbReference>
<feature type="domain" description="Dynein heavy chain C-terminal" evidence="2">
    <location>
        <begin position="139"/>
        <end position="289"/>
    </location>
</feature>
<dbReference type="InterPro" id="IPR041658">
    <property type="entry name" value="AAA_lid_11"/>
</dbReference>
<dbReference type="InterPro" id="IPR043160">
    <property type="entry name" value="Dynein_C_barrel"/>
</dbReference>
<organism evidence="3 4">
    <name type="scientific">Aplysia californica</name>
    <name type="common">California sea hare</name>
    <dbReference type="NCBI Taxonomy" id="6500"/>
    <lineage>
        <taxon>Eukaryota</taxon>
        <taxon>Metazoa</taxon>
        <taxon>Spiralia</taxon>
        <taxon>Lophotrochozoa</taxon>
        <taxon>Mollusca</taxon>
        <taxon>Gastropoda</taxon>
        <taxon>Heterobranchia</taxon>
        <taxon>Euthyneura</taxon>
        <taxon>Tectipleura</taxon>
        <taxon>Aplysiida</taxon>
        <taxon>Aplysioidea</taxon>
        <taxon>Aplysiidae</taxon>
        <taxon>Aplysia</taxon>
    </lineage>
</organism>
<dbReference type="PANTHER" id="PTHR22878:SF63">
    <property type="entry name" value="DYNEIN AXONEMAL HEAVY CHAIN 10"/>
    <property type="match status" value="1"/>
</dbReference>
<evidence type="ECO:0000313" key="4">
    <source>
        <dbReference type="RefSeq" id="XP_005108807.2"/>
    </source>
</evidence>
<dbReference type="Proteomes" id="UP000694888">
    <property type="component" value="Unplaced"/>
</dbReference>
<dbReference type="Gene3D" id="1.10.8.720">
    <property type="entry name" value="Region D6 of dynein motor"/>
    <property type="match status" value="1"/>
</dbReference>
<protein>
    <submittedName>
        <fullName evidence="4">Dynein heavy chain 10, axonemal</fullName>
    </submittedName>
</protein>
<accession>A0ABM0K4V8</accession>
<reference evidence="4" key="1">
    <citation type="submission" date="2025-08" db="UniProtKB">
        <authorList>
            <consortium name="RefSeq"/>
        </authorList>
    </citation>
    <scope>IDENTIFICATION</scope>
</reference>
<dbReference type="Pfam" id="PF18198">
    <property type="entry name" value="AAA_lid_11"/>
    <property type="match status" value="1"/>
</dbReference>
<gene>
    <name evidence="4" type="primary">LOC101850283</name>
</gene>
<dbReference type="RefSeq" id="XP_005108807.2">
    <property type="nucleotide sequence ID" value="XM_005108750.3"/>
</dbReference>
<dbReference type="PANTHER" id="PTHR22878">
    <property type="entry name" value="DYNEIN HEAVY CHAIN 6, AXONEMAL-LIKE-RELATED"/>
    <property type="match status" value="1"/>
</dbReference>
<sequence length="292" mass="33647">MIFFSGIAIPGLPVGWNVSYDFNESDFNVCMVILKTYLTRMMEQGDPRIPWNTLKYLIGEVMYGGRAIDDFDRRILRTYMDEYMGDFIFDAFQPFHFYHDDTVDYRIPQPEEPQVKDESTTVSRVSCDCRFVLCQVNDCEPGVMWLSGLHIPESYLTALVQATCRKNGWPLDKSTLYTSVTHYLHPDDVTERTLTGCFAHGLYLEGASWDVDRMCVKRQPPKQLLQELPVLKIIPIEGHRLKLQNTFRAPVYVTSQRRNAMGVGLVFEADLATKEHISHWVLQGLCLILNTD</sequence>
<evidence type="ECO:0000259" key="2">
    <source>
        <dbReference type="Pfam" id="PF18199"/>
    </source>
</evidence>